<proteinExistence type="predicted"/>
<accession>A0A521F606</accession>
<sequence>MIEYSVVERDLPLPRADHQHNRPLTQLLLLGAAGLLHCTDTFRKVPQGWQQ</sequence>
<dbReference type="EMBL" id="FXTH01000024">
    <property type="protein sequence ID" value="SMO91599.1"/>
    <property type="molecule type" value="Genomic_DNA"/>
</dbReference>
<keyword evidence="2" id="KW-1185">Reference proteome</keyword>
<reference evidence="1 2" key="1">
    <citation type="submission" date="2017-05" db="EMBL/GenBank/DDBJ databases">
        <authorList>
            <person name="Varghese N."/>
            <person name="Submissions S."/>
        </authorList>
    </citation>
    <scope>NUCLEOTIDE SEQUENCE [LARGE SCALE GENOMIC DNA]</scope>
    <source>
        <strain evidence="1 2">DSM 21194</strain>
    </source>
</reference>
<dbReference type="Proteomes" id="UP000317593">
    <property type="component" value="Unassembled WGS sequence"/>
</dbReference>
<protein>
    <submittedName>
        <fullName evidence="1">Uncharacterized protein</fullName>
    </submittedName>
</protein>
<dbReference type="AlphaFoldDB" id="A0A521F606"/>
<name>A0A521F606_9BACT</name>
<evidence type="ECO:0000313" key="2">
    <source>
        <dbReference type="Proteomes" id="UP000317593"/>
    </source>
</evidence>
<organism evidence="1 2">
    <name type="scientific">Fodinibius sediminis</name>
    <dbReference type="NCBI Taxonomy" id="1214077"/>
    <lineage>
        <taxon>Bacteria</taxon>
        <taxon>Pseudomonadati</taxon>
        <taxon>Balneolota</taxon>
        <taxon>Balneolia</taxon>
        <taxon>Balneolales</taxon>
        <taxon>Balneolaceae</taxon>
        <taxon>Fodinibius</taxon>
    </lineage>
</organism>
<gene>
    <name evidence="1" type="ORF">SAMN06265218_12417</name>
</gene>
<evidence type="ECO:0000313" key="1">
    <source>
        <dbReference type="EMBL" id="SMO91599.1"/>
    </source>
</evidence>